<reference evidence="2" key="1">
    <citation type="submission" date="2023-05" db="EMBL/GenBank/DDBJ databases">
        <authorList>
            <person name="Huff M."/>
        </authorList>
    </citation>
    <scope>NUCLEOTIDE SEQUENCE</scope>
</reference>
<feature type="region of interest" description="Disordered" evidence="1">
    <location>
        <begin position="1"/>
        <end position="27"/>
    </location>
</feature>
<dbReference type="AlphaFoldDB" id="A0AAD2AAY7"/>
<evidence type="ECO:0000313" key="2">
    <source>
        <dbReference type="EMBL" id="CAI9784865.1"/>
    </source>
</evidence>
<feature type="compositionally biased region" description="Basic and acidic residues" evidence="1">
    <location>
        <begin position="1"/>
        <end position="12"/>
    </location>
</feature>
<dbReference type="EMBL" id="OU503056">
    <property type="protein sequence ID" value="CAI9784865.1"/>
    <property type="molecule type" value="Genomic_DNA"/>
</dbReference>
<dbReference type="Proteomes" id="UP000834106">
    <property type="component" value="Chromosome 21"/>
</dbReference>
<organism evidence="2 3">
    <name type="scientific">Fraxinus pennsylvanica</name>
    <dbReference type="NCBI Taxonomy" id="56036"/>
    <lineage>
        <taxon>Eukaryota</taxon>
        <taxon>Viridiplantae</taxon>
        <taxon>Streptophyta</taxon>
        <taxon>Embryophyta</taxon>
        <taxon>Tracheophyta</taxon>
        <taxon>Spermatophyta</taxon>
        <taxon>Magnoliopsida</taxon>
        <taxon>eudicotyledons</taxon>
        <taxon>Gunneridae</taxon>
        <taxon>Pentapetalae</taxon>
        <taxon>asterids</taxon>
        <taxon>lamiids</taxon>
        <taxon>Lamiales</taxon>
        <taxon>Oleaceae</taxon>
        <taxon>Oleeae</taxon>
        <taxon>Fraxinus</taxon>
    </lineage>
</organism>
<gene>
    <name evidence="2" type="ORF">FPE_LOCUS32295</name>
</gene>
<proteinExistence type="predicted"/>
<sequence length="198" mass="22146">MRDPIEKNKLDESLLQTMEEGPQVQEKEEIPIECELIDSDNEVNHDDFHYDKNASKHALELDVGGEQEKCSDEVKLVLRRPPSNTAIEVQPSTPKSNFQYMPTPGIGIKSASQFNNYGPPLNQPGSSTMVEASTTSIPLQSLVEDLQDIENQEKARKRAAMIKNKRVVRGSITFAPPRMKKIQPLSSSSTNFTSHLLI</sequence>
<evidence type="ECO:0000313" key="3">
    <source>
        <dbReference type="Proteomes" id="UP000834106"/>
    </source>
</evidence>
<keyword evidence="3" id="KW-1185">Reference proteome</keyword>
<accession>A0AAD2AAY7</accession>
<name>A0AAD2AAY7_9LAMI</name>
<evidence type="ECO:0000256" key="1">
    <source>
        <dbReference type="SAM" id="MobiDB-lite"/>
    </source>
</evidence>
<protein>
    <submittedName>
        <fullName evidence="2">Uncharacterized protein</fullName>
    </submittedName>
</protein>